<evidence type="ECO:0000256" key="3">
    <source>
        <dbReference type="ARBA" id="ARBA00023002"/>
    </source>
</evidence>
<dbReference type="PANTHER" id="PTHR43008:SF8">
    <property type="entry name" value="BENZIL REDUCTASE ((S)-BENZOIN FORMING) IRC24"/>
    <property type="match status" value="1"/>
</dbReference>
<dbReference type="PANTHER" id="PTHR43008">
    <property type="entry name" value="BENZIL REDUCTASE"/>
    <property type="match status" value="1"/>
</dbReference>
<dbReference type="PROSITE" id="PS00061">
    <property type="entry name" value="ADH_SHORT"/>
    <property type="match status" value="1"/>
</dbReference>
<gene>
    <name evidence="4" type="ORF">RNJ44_01974</name>
</gene>
<dbReference type="EMBL" id="JBEVYD010000011">
    <property type="protein sequence ID" value="KAL3229838.1"/>
    <property type="molecule type" value="Genomic_DNA"/>
</dbReference>
<protein>
    <submittedName>
        <fullName evidence="4">Uncharacterized protein</fullName>
    </submittedName>
</protein>
<evidence type="ECO:0000256" key="1">
    <source>
        <dbReference type="ARBA" id="ARBA00006484"/>
    </source>
</evidence>
<dbReference type="InterPro" id="IPR020904">
    <property type="entry name" value="Sc_DH/Rdtase_CS"/>
</dbReference>
<reference evidence="4 5" key="1">
    <citation type="submission" date="2024-05" db="EMBL/GenBank/DDBJ databases">
        <title>Long read based assembly of the Candida bracarensis genome reveals expanded adhesin content.</title>
        <authorList>
            <person name="Marcet-Houben M."/>
            <person name="Ksiezopolska E."/>
            <person name="Gabaldon T."/>
        </authorList>
    </citation>
    <scope>NUCLEOTIDE SEQUENCE [LARGE SCALE GENOMIC DNA]</scope>
    <source>
        <strain evidence="4 5">CBM6</strain>
    </source>
</reference>
<organism evidence="4 5">
    <name type="scientific">Nakaseomyces bracarensis</name>
    <dbReference type="NCBI Taxonomy" id="273131"/>
    <lineage>
        <taxon>Eukaryota</taxon>
        <taxon>Fungi</taxon>
        <taxon>Dikarya</taxon>
        <taxon>Ascomycota</taxon>
        <taxon>Saccharomycotina</taxon>
        <taxon>Saccharomycetes</taxon>
        <taxon>Saccharomycetales</taxon>
        <taxon>Saccharomycetaceae</taxon>
        <taxon>Nakaseomyces</taxon>
    </lineage>
</organism>
<keyword evidence="3" id="KW-0560">Oxidoreductase</keyword>
<keyword evidence="2" id="KW-0521">NADP</keyword>
<dbReference type="InterPro" id="IPR002347">
    <property type="entry name" value="SDR_fam"/>
</dbReference>
<sequence>MSKVILVTGVSRGIGKSIVDTLFSLNKDVVIYGIARSEAPLKKLKETYGDRFFYSVGDISDEALLKKYVMSAVEGHGRIDSVVANAGVLEPVQNVNEIDVNGWKNLFNINFFSIVSLISLALPLLKKTNGNAVFVSSDASDTYFSSWGAYGSSKAALNHFAMTLANEERAVKAVAVAPGIVDTDMQVNIREKVGPNGMDEDALKMFRDLKSQNKLVDSSVPATVYSNLALNGIPDSVNGKYVSYDAEVLKGYQH</sequence>
<dbReference type="CDD" id="cd05367">
    <property type="entry name" value="SPR-like_SDR_c"/>
    <property type="match status" value="1"/>
</dbReference>
<comment type="similarity">
    <text evidence="1">Belongs to the short-chain dehydrogenases/reductases (SDR) family.</text>
</comment>
<dbReference type="Pfam" id="PF00106">
    <property type="entry name" value="adh_short"/>
    <property type="match status" value="1"/>
</dbReference>
<comment type="caution">
    <text evidence="4">The sequence shown here is derived from an EMBL/GenBank/DDBJ whole genome shotgun (WGS) entry which is preliminary data.</text>
</comment>
<keyword evidence="5" id="KW-1185">Reference proteome</keyword>
<dbReference type="PRINTS" id="PR00081">
    <property type="entry name" value="GDHRDH"/>
</dbReference>
<accession>A0ABR4NPB4</accession>
<dbReference type="InterPro" id="IPR036291">
    <property type="entry name" value="NAD(P)-bd_dom_sf"/>
</dbReference>
<dbReference type="Proteomes" id="UP001623330">
    <property type="component" value="Unassembled WGS sequence"/>
</dbReference>
<proteinExistence type="inferred from homology"/>
<evidence type="ECO:0000313" key="4">
    <source>
        <dbReference type="EMBL" id="KAL3229838.1"/>
    </source>
</evidence>
<evidence type="ECO:0000256" key="2">
    <source>
        <dbReference type="ARBA" id="ARBA00022857"/>
    </source>
</evidence>
<dbReference type="Gene3D" id="3.40.50.720">
    <property type="entry name" value="NAD(P)-binding Rossmann-like Domain"/>
    <property type="match status" value="1"/>
</dbReference>
<name>A0ABR4NPB4_9SACH</name>
<dbReference type="SUPFAM" id="SSF51735">
    <property type="entry name" value="NAD(P)-binding Rossmann-fold domains"/>
    <property type="match status" value="1"/>
</dbReference>
<evidence type="ECO:0000313" key="5">
    <source>
        <dbReference type="Proteomes" id="UP001623330"/>
    </source>
</evidence>